<evidence type="ECO:0000313" key="3">
    <source>
        <dbReference type="Proteomes" id="UP000434957"/>
    </source>
</evidence>
<feature type="non-terminal residue" evidence="2">
    <location>
        <position position="1"/>
    </location>
</feature>
<proteinExistence type="predicted"/>
<keyword evidence="3" id="KW-1185">Reference proteome</keyword>
<dbReference type="Proteomes" id="UP000434957">
    <property type="component" value="Unassembled WGS sequence"/>
</dbReference>
<organism evidence="2 3">
    <name type="scientific">Phytophthora rubi</name>
    <dbReference type="NCBI Taxonomy" id="129364"/>
    <lineage>
        <taxon>Eukaryota</taxon>
        <taxon>Sar</taxon>
        <taxon>Stramenopiles</taxon>
        <taxon>Oomycota</taxon>
        <taxon>Peronosporomycetes</taxon>
        <taxon>Peronosporales</taxon>
        <taxon>Peronosporaceae</taxon>
        <taxon>Phytophthora</taxon>
    </lineage>
</organism>
<dbReference type="EMBL" id="QXFT01003335">
    <property type="protein sequence ID" value="KAE9286871.1"/>
    <property type="molecule type" value="Genomic_DNA"/>
</dbReference>
<reference evidence="2 3" key="1">
    <citation type="submission" date="2018-08" db="EMBL/GenBank/DDBJ databases">
        <title>Genomic investigation of the strawberry pathogen Phytophthora fragariae indicates pathogenicity is determined by transcriptional variation in three key races.</title>
        <authorList>
            <person name="Adams T.M."/>
            <person name="Armitage A.D."/>
            <person name="Sobczyk M.K."/>
            <person name="Bates H.J."/>
            <person name="Dunwell J.M."/>
            <person name="Nellist C.F."/>
            <person name="Harrison R.J."/>
        </authorList>
    </citation>
    <scope>NUCLEOTIDE SEQUENCE [LARGE SCALE GENOMIC DNA]</scope>
    <source>
        <strain evidence="2 3">SCRP333</strain>
    </source>
</reference>
<dbReference type="AlphaFoldDB" id="A0A6A4CHG8"/>
<comment type="caution">
    <text evidence="2">The sequence shown here is derived from an EMBL/GenBank/DDBJ whole genome shotgun (WGS) entry which is preliminary data.</text>
</comment>
<sequence length="60" mass="6295">VEAASPHEELADTLQAVLDYCSTFKVAGLGPSYDSPKAKGDEAKPISPDDKLTEAEDSDA</sequence>
<feature type="region of interest" description="Disordered" evidence="1">
    <location>
        <begin position="30"/>
        <end position="60"/>
    </location>
</feature>
<evidence type="ECO:0000313" key="2">
    <source>
        <dbReference type="EMBL" id="KAE9286871.1"/>
    </source>
</evidence>
<name>A0A6A4CHG8_9STRA</name>
<feature type="compositionally biased region" description="Basic and acidic residues" evidence="1">
    <location>
        <begin position="36"/>
        <end position="54"/>
    </location>
</feature>
<protein>
    <submittedName>
        <fullName evidence="2">Uncharacterized protein</fullName>
    </submittedName>
</protein>
<gene>
    <name evidence="2" type="ORF">PR003_g26202</name>
</gene>
<evidence type="ECO:0000256" key="1">
    <source>
        <dbReference type="SAM" id="MobiDB-lite"/>
    </source>
</evidence>
<accession>A0A6A4CHG8</accession>